<evidence type="ECO:0000256" key="10">
    <source>
        <dbReference type="ARBA" id="ARBA00023136"/>
    </source>
</evidence>
<comment type="subcellular location">
    <subcellularLocation>
        <location evidence="1">Membrane</location>
        <topology evidence="1">Single-pass membrane protein</topology>
    </subcellularLocation>
</comment>
<evidence type="ECO:0000256" key="3">
    <source>
        <dbReference type="ARBA" id="ARBA00022614"/>
    </source>
</evidence>
<sequence length="264" mass="29229">MADGAKLLLCLLLLSSSPCCSSSELDVQCLKALYRSVIDPNGILKSSWKFVNNGITGYTCKFIGVECWHPDENRVLSLRLGNLGLQGPFPQGLQNCTSLSGLDLSSNNFSGPIPADITKQIPYLTSLDLSYNSFSGPIPANISNMTYLNTFNLQHNQFSSEIPRQFDSLDRLSSFNVADNLLSGPIPSSLQRFPASSFDGNQGLCGAPLDNCPTRRRRRHRLHRINEESSIGAAVGFVVGFVVAFYFPHWFVFSKRLHPYIFQI</sequence>
<dbReference type="PANTHER" id="PTHR48065:SF25">
    <property type="entry name" value="OS01G0891700 PROTEIN"/>
    <property type="match status" value="1"/>
</dbReference>
<evidence type="ECO:0000256" key="4">
    <source>
        <dbReference type="ARBA" id="ARBA00022626"/>
    </source>
</evidence>
<evidence type="ECO:0000256" key="2">
    <source>
        <dbReference type="ARBA" id="ARBA00009592"/>
    </source>
</evidence>
<evidence type="ECO:0000256" key="9">
    <source>
        <dbReference type="ARBA" id="ARBA00022989"/>
    </source>
</evidence>
<dbReference type="HOGENOM" id="CLU_000288_18_9_1"/>
<evidence type="ECO:0000256" key="7">
    <source>
        <dbReference type="ARBA" id="ARBA00022741"/>
    </source>
</evidence>
<dbReference type="GO" id="GO:0005524">
    <property type="term" value="F:ATP binding"/>
    <property type="evidence" value="ECO:0007669"/>
    <property type="project" value="UniProtKB-KW"/>
</dbReference>
<evidence type="ECO:0000256" key="6">
    <source>
        <dbReference type="ARBA" id="ARBA00022737"/>
    </source>
</evidence>
<keyword evidence="5 12" id="KW-0812">Transmembrane</keyword>
<dbReference type="Proteomes" id="UP000026962">
    <property type="component" value="Chromosome 1"/>
</dbReference>
<dbReference type="SUPFAM" id="SSF52058">
    <property type="entry name" value="L domain-like"/>
    <property type="match status" value="1"/>
</dbReference>
<dbReference type="eggNOG" id="ENOG502QSSB">
    <property type="taxonomic scope" value="Eukaryota"/>
</dbReference>
<dbReference type="OMA" id="KILTWVT"/>
<dbReference type="InterPro" id="IPR001611">
    <property type="entry name" value="Leu-rich_rpt"/>
</dbReference>
<keyword evidence="10 12" id="KW-0472">Membrane</keyword>
<dbReference type="InterPro" id="IPR032675">
    <property type="entry name" value="LRR_dom_sf"/>
</dbReference>
<keyword evidence="6" id="KW-0677">Repeat</keyword>
<dbReference type="AlphaFoldDB" id="A0A0E0JS19"/>
<evidence type="ECO:0000256" key="13">
    <source>
        <dbReference type="SAM" id="SignalP"/>
    </source>
</evidence>
<evidence type="ECO:0000256" key="11">
    <source>
        <dbReference type="ARBA" id="ARBA00023180"/>
    </source>
</evidence>
<keyword evidence="4" id="KW-1070">Brassinosteroid signaling pathway</keyword>
<keyword evidence="9 12" id="KW-1133">Transmembrane helix</keyword>
<reference evidence="14" key="2">
    <citation type="submission" date="2018-05" db="EMBL/GenBank/DDBJ databases">
        <title>OpunRS2 (Oryza punctata Reference Sequence Version 2).</title>
        <authorList>
            <person name="Zhang J."/>
            <person name="Kudrna D."/>
            <person name="Lee S."/>
            <person name="Talag J."/>
            <person name="Welchert J."/>
            <person name="Wing R.A."/>
        </authorList>
    </citation>
    <scope>NUCLEOTIDE SEQUENCE [LARGE SCALE GENOMIC DNA]</scope>
</reference>
<feature type="signal peptide" evidence="13">
    <location>
        <begin position="1"/>
        <end position="22"/>
    </location>
</feature>
<keyword evidence="11" id="KW-0325">Glycoprotein</keyword>
<accession>A0A0E0JS19</accession>
<evidence type="ECO:0000256" key="8">
    <source>
        <dbReference type="ARBA" id="ARBA00022840"/>
    </source>
</evidence>
<dbReference type="Gene3D" id="3.80.10.10">
    <property type="entry name" value="Ribonuclease Inhibitor"/>
    <property type="match status" value="1"/>
</dbReference>
<keyword evidence="8" id="KW-0067">ATP-binding</keyword>
<dbReference type="GO" id="GO:0016020">
    <property type="term" value="C:membrane"/>
    <property type="evidence" value="ECO:0007669"/>
    <property type="project" value="UniProtKB-SubCell"/>
</dbReference>
<protein>
    <recommendedName>
        <fullName evidence="16">Leucine-rich repeat-containing N-terminal plant-type domain-containing protein</fullName>
    </recommendedName>
</protein>
<dbReference type="GO" id="GO:0009742">
    <property type="term" value="P:brassinosteroid mediated signaling pathway"/>
    <property type="evidence" value="ECO:0007669"/>
    <property type="project" value="UniProtKB-KW"/>
</dbReference>
<evidence type="ECO:0008006" key="16">
    <source>
        <dbReference type="Google" id="ProtNLM"/>
    </source>
</evidence>
<reference evidence="14" key="1">
    <citation type="submission" date="2015-04" db="UniProtKB">
        <authorList>
            <consortium name="EnsemblPlants"/>
        </authorList>
    </citation>
    <scope>IDENTIFICATION</scope>
</reference>
<name>A0A0E0JS19_ORYPU</name>
<keyword evidence="15" id="KW-1185">Reference proteome</keyword>
<evidence type="ECO:0000313" key="14">
    <source>
        <dbReference type="EnsemblPlants" id="OPUNC01G38790.1"/>
    </source>
</evidence>
<organism evidence="14">
    <name type="scientific">Oryza punctata</name>
    <name type="common">Red rice</name>
    <dbReference type="NCBI Taxonomy" id="4537"/>
    <lineage>
        <taxon>Eukaryota</taxon>
        <taxon>Viridiplantae</taxon>
        <taxon>Streptophyta</taxon>
        <taxon>Embryophyta</taxon>
        <taxon>Tracheophyta</taxon>
        <taxon>Spermatophyta</taxon>
        <taxon>Magnoliopsida</taxon>
        <taxon>Liliopsida</taxon>
        <taxon>Poales</taxon>
        <taxon>Poaceae</taxon>
        <taxon>BOP clade</taxon>
        <taxon>Oryzoideae</taxon>
        <taxon>Oryzeae</taxon>
        <taxon>Oryzinae</taxon>
        <taxon>Oryza</taxon>
    </lineage>
</organism>
<dbReference type="PANTHER" id="PTHR48065">
    <property type="entry name" value="OS10G0469600 PROTEIN"/>
    <property type="match status" value="1"/>
</dbReference>
<dbReference type="STRING" id="4537.A0A0E0JS19"/>
<evidence type="ECO:0000256" key="1">
    <source>
        <dbReference type="ARBA" id="ARBA00004167"/>
    </source>
</evidence>
<proteinExistence type="inferred from homology"/>
<dbReference type="Pfam" id="PF00560">
    <property type="entry name" value="LRR_1"/>
    <property type="match status" value="3"/>
</dbReference>
<comment type="similarity">
    <text evidence="2">Belongs to the RLP family.</text>
</comment>
<evidence type="ECO:0000256" key="12">
    <source>
        <dbReference type="SAM" id="Phobius"/>
    </source>
</evidence>
<keyword evidence="7" id="KW-0547">Nucleotide-binding</keyword>
<dbReference type="Gramene" id="OPUNC01G38790.1">
    <property type="protein sequence ID" value="OPUNC01G38790.1"/>
    <property type="gene ID" value="OPUNC01G38790"/>
</dbReference>
<dbReference type="FunFam" id="3.80.10.10:FF:000111">
    <property type="entry name" value="LRR receptor-like serine/threonine-protein kinase ERECTA"/>
    <property type="match status" value="1"/>
</dbReference>
<evidence type="ECO:0000313" key="15">
    <source>
        <dbReference type="Proteomes" id="UP000026962"/>
    </source>
</evidence>
<feature type="transmembrane region" description="Helical" evidence="12">
    <location>
        <begin position="231"/>
        <end position="253"/>
    </location>
</feature>
<feature type="chain" id="PRO_5002364632" description="Leucine-rich repeat-containing N-terminal plant-type domain-containing protein" evidence="13">
    <location>
        <begin position="23"/>
        <end position="264"/>
    </location>
</feature>
<dbReference type="EnsemblPlants" id="OPUNC01G38790.1">
    <property type="protein sequence ID" value="OPUNC01G38790.1"/>
    <property type="gene ID" value="OPUNC01G38790"/>
</dbReference>
<keyword evidence="13" id="KW-0732">Signal</keyword>
<keyword evidence="3" id="KW-0433">Leucine-rich repeat</keyword>
<evidence type="ECO:0000256" key="5">
    <source>
        <dbReference type="ARBA" id="ARBA00022692"/>
    </source>
</evidence>